<sequence>MQCPKIIAFQLTKFLFLILSNTLFATSTLWHLQYISKTAVSRIKLDFVNILRMFPWTDLPSLSLADRPQALGVAHNCYNKPQGRYSRKRSIWNDSKTEIALVAGLLEDEAEEVEMENEEKGALGLKLQVVEMHSDIAAPPISGFRRNGSPRVQGREVLGRSGEEEVATS</sequence>
<evidence type="ECO:0000313" key="2">
    <source>
        <dbReference type="EMBL" id="KAF7828986.1"/>
    </source>
</evidence>
<comment type="caution">
    <text evidence="2">The sequence shown here is derived from an EMBL/GenBank/DDBJ whole genome shotgun (WGS) entry which is preliminary data.</text>
</comment>
<evidence type="ECO:0000256" key="1">
    <source>
        <dbReference type="SAM" id="MobiDB-lite"/>
    </source>
</evidence>
<feature type="region of interest" description="Disordered" evidence="1">
    <location>
        <begin position="139"/>
        <end position="169"/>
    </location>
</feature>
<evidence type="ECO:0000313" key="3">
    <source>
        <dbReference type="Proteomes" id="UP000634136"/>
    </source>
</evidence>
<proteinExistence type="predicted"/>
<dbReference type="AlphaFoldDB" id="A0A834TZ81"/>
<gene>
    <name evidence="2" type="ORF">G2W53_020150</name>
</gene>
<keyword evidence="3" id="KW-1185">Reference proteome</keyword>
<name>A0A834TZ81_9FABA</name>
<dbReference type="Proteomes" id="UP000634136">
    <property type="component" value="Unassembled WGS sequence"/>
</dbReference>
<protein>
    <submittedName>
        <fullName evidence="2">Pentatricopeptide repeat-containing protein</fullName>
    </submittedName>
</protein>
<organism evidence="2 3">
    <name type="scientific">Senna tora</name>
    <dbReference type="NCBI Taxonomy" id="362788"/>
    <lineage>
        <taxon>Eukaryota</taxon>
        <taxon>Viridiplantae</taxon>
        <taxon>Streptophyta</taxon>
        <taxon>Embryophyta</taxon>
        <taxon>Tracheophyta</taxon>
        <taxon>Spermatophyta</taxon>
        <taxon>Magnoliopsida</taxon>
        <taxon>eudicotyledons</taxon>
        <taxon>Gunneridae</taxon>
        <taxon>Pentapetalae</taxon>
        <taxon>rosids</taxon>
        <taxon>fabids</taxon>
        <taxon>Fabales</taxon>
        <taxon>Fabaceae</taxon>
        <taxon>Caesalpinioideae</taxon>
        <taxon>Cassia clade</taxon>
        <taxon>Senna</taxon>
    </lineage>
</organism>
<feature type="compositionally biased region" description="Basic and acidic residues" evidence="1">
    <location>
        <begin position="153"/>
        <end position="163"/>
    </location>
</feature>
<reference evidence="2" key="1">
    <citation type="submission" date="2020-09" db="EMBL/GenBank/DDBJ databases">
        <title>Genome-Enabled Discovery of Anthraquinone Biosynthesis in Senna tora.</title>
        <authorList>
            <person name="Kang S.-H."/>
            <person name="Pandey R.P."/>
            <person name="Lee C.-M."/>
            <person name="Sim J.-S."/>
            <person name="Jeong J.-T."/>
            <person name="Choi B.-S."/>
            <person name="Jung M."/>
            <person name="Ginzburg D."/>
            <person name="Zhao K."/>
            <person name="Won S.Y."/>
            <person name="Oh T.-J."/>
            <person name="Yu Y."/>
            <person name="Kim N.-H."/>
            <person name="Lee O.R."/>
            <person name="Lee T.-H."/>
            <person name="Bashyal P."/>
            <person name="Kim T.-S."/>
            <person name="Lee W.-H."/>
            <person name="Kawkins C."/>
            <person name="Kim C.-K."/>
            <person name="Kim J.S."/>
            <person name="Ahn B.O."/>
            <person name="Rhee S.Y."/>
            <person name="Sohng J.K."/>
        </authorList>
    </citation>
    <scope>NUCLEOTIDE SEQUENCE</scope>
    <source>
        <tissue evidence="2">Leaf</tissue>
    </source>
</reference>
<accession>A0A834TZ81</accession>
<dbReference type="EMBL" id="JAAIUW010000006">
    <property type="protein sequence ID" value="KAF7828986.1"/>
    <property type="molecule type" value="Genomic_DNA"/>
</dbReference>